<dbReference type="SMART" id="SM00470">
    <property type="entry name" value="ParB"/>
    <property type="match status" value="1"/>
</dbReference>
<keyword evidence="4" id="KW-1185">Reference proteome</keyword>
<accession>A0A562B377</accession>
<evidence type="ECO:0000256" key="1">
    <source>
        <dbReference type="SAM" id="MobiDB-lite"/>
    </source>
</evidence>
<dbReference type="Gene3D" id="1.10.10.2830">
    <property type="match status" value="1"/>
</dbReference>
<dbReference type="AlphaFoldDB" id="A0A562B377"/>
<dbReference type="GO" id="GO:0005694">
    <property type="term" value="C:chromosome"/>
    <property type="evidence" value="ECO:0007669"/>
    <property type="project" value="TreeGrafter"/>
</dbReference>
<dbReference type="InterPro" id="IPR050336">
    <property type="entry name" value="Chromosome_partition/occlusion"/>
</dbReference>
<gene>
    <name evidence="3" type="ORF">L602_006100000100</name>
</gene>
<evidence type="ECO:0000259" key="2">
    <source>
        <dbReference type="PROSITE" id="PS50943"/>
    </source>
</evidence>
<organism evidence="3 4">
    <name type="scientific">Cupriavidus gilardii J11</name>
    <dbReference type="NCBI Taxonomy" id="936133"/>
    <lineage>
        <taxon>Bacteria</taxon>
        <taxon>Pseudomonadati</taxon>
        <taxon>Pseudomonadota</taxon>
        <taxon>Betaproteobacteria</taxon>
        <taxon>Burkholderiales</taxon>
        <taxon>Burkholderiaceae</taxon>
        <taxon>Cupriavidus</taxon>
    </lineage>
</organism>
<dbReference type="SUPFAM" id="SSF110849">
    <property type="entry name" value="ParB/Sulfiredoxin"/>
    <property type="match status" value="1"/>
</dbReference>
<proteinExistence type="predicted"/>
<dbReference type="SUPFAM" id="SSF109709">
    <property type="entry name" value="KorB DNA-binding domain-like"/>
    <property type="match status" value="1"/>
</dbReference>
<reference evidence="3 4" key="1">
    <citation type="submission" date="2019-07" db="EMBL/GenBank/DDBJ databases">
        <title>Genome sequencing of lignin-degrading bacterial isolates.</title>
        <authorList>
            <person name="Gladden J."/>
        </authorList>
    </citation>
    <scope>NUCLEOTIDE SEQUENCE [LARGE SCALE GENOMIC DNA]</scope>
    <source>
        <strain evidence="3 4">J11</strain>
    </source>
</reference>
<dbReference type="Gene3D" id="3.90.1530.30">
    <property type="match status" value="1"/>
</dbReference>
<feature type="region of interest" description="Disordered" evidence="1">
    <location>
        <begin position="14"/>
        <end position="37"/>
    </location>
</feature>
<dbReference type="GO" id="GO:0007059">
    <property type="term" value="P:chromosome segregation"/>
    <property type="evidence" value="ECO:0007669"/>
    <property type="project" value="TreeGrafter"/>
</dbReference>
<feature type="domain" description="HTH cro/C1-type" evidence="2">
    <location>
        <begin position="170"/>
        <end position="195"/>
    </location>
</feature>
<dbReference type="OrthoDB" id="8677451at2"/>
<dbReference type="PROSITE" id="PS50943">
    <property type="entry name" value="HTH_CROC1"/>
    <property type="match status" value="1"/>
</dbReference>
<dbReference type="EMBL" id="VLJN01000058">
    <property type="protein sequence ID" value="TWG79499.1"/>
    <property type="molecule type" value="Genomic_DNA"/>
</dbReference>
<dbReference type="PANTHER" id="PTHR33375:SF1">
    <property type="entry name" value="CHROMOSOME-PARTITIONING PROTEIN PARB-RELATED"/>
    <property type="match status" value="1"/>
</dbReference>
<dbReference type="InterPro" id="IPR036086">
    <property type="entry name" value="ParB/Sulfiredoxin_sf"/>
</dbReference>
<dbReference type="Proteomes" id="UP000318141">
    <property type="component" value="Unassembled WGS sequence"/>
</dbReference>
<protein>
    <submittedName>
        <fullName evidence="3">ParB family chromosome partitioning protein</fullName>
    </submittedName>
</protein>
<evidence type="ECO:0000313" key="3">
    <source>
        <dbReference type="EMBL" id="TWG79499.1"/>
    </source>
</evidence>
<dbReference type="InterPro" id="IPR003115">
    <property type="entry name" value="ParB_N"/>
</dbReference>
<comment type="caution">
    <text evidence="3">The sequence shown here is derived from an EMBL/GenBank/DDBJ whole genome shotgun (WGS) entry which is preliminary data.</text>
</comment>
<dbReference type="Pfam" id="PF02195">
    <property type="entry name" value="ParB_N"/>
    <property type="match status" value="1"/>
</dbReference>
<evidence type="ECO:0000313" key="4">
    <source>
        <dbReference type="Proteomes" id="UP000318141"/>
    </source>
</evidence>
<name>A0A562B377_9BURK</name>
<dbReference type="InterPro" id="IPR001387">
    <property type="entry name" value="Cro/C1-type_HTH"/>
</dbReference>
<dbReference type="PANTHER" id="PTHR33375">
    <property type="entry name" value="CHROMOSOME-PARTITIONING PROTEIN PARB-RELATED"/>
    <property type="match status" value="1"/>
</dbReference>
<sequence>MGIGDKLLAKTASVTVKDSPAKPAAPRLEEPKTSPGRMLAAQSAVAAAEKRVAELEKRQGSAVELALDDIVLVPGRRRRLSPEQYAELKENLRQHPLVHPVTVVRRPDGAIELTAGYNRFHIYRELGRATIPAVFREFGEEEAVELAAFYSNLLSPSLPDFEKYLGFVRRQERSGLSQKELATEAGITEGQISKLFAYAKLPEGAVEVLQNGTVPDCLGASAAQEMAKFVSEHPESKGEALELIRRLASDPSFNQKQALEQLKKAVRPAKPAAGTPRVLKTGKRQFCTISSRNGVVALRFKDVALAPEWEQRIADWLESELKKSDAA</sequence>